<dbReference type="Proteomes" id="UP000295345">
    <property type="component" value="Unassembled WGS sequence"/>
</dbReference>
<organism evidence="1 2">
    <name type="scientific">Streptomyces hainanensis</name>
    <dbReference type="NCBI Taxonomy" id="402648"/>
    <lineage>
        <taxon>Bacteria</taxon>
        <taxon>Bacillati</taxon>
        <taxon>Actinomycetota</taxon>
        <taxon>Actinomycetes</taxon>
        <taxon>Kitasatosporales</taxon>
        <taxon>Streptomycetaceae</taxon>
        <taxon>Streptomyces</taxon>
    </lineage>
</organism>
<dbReference type="AlphaFoldDB" id="A0A4R4TUC6"/>
<gene>
    <name evidence="1" type="ORF">E1283_00245</name>
</gene>
<name>A0A4R4TUC6_9ACTN</name>
<proteinExistence type="predicted"/>
<protein>
    <submittedName>
        <fullName evidence="1">Uncharacterized protein</fullName>
    </submittedName>
</protein>
<dbReference type="EMBL" id="SMKI01000002">
    <property type="protein sequence ID" value="TDC80406.1"/>
    <property type="molecule type" value="Genomic_DNA"/>
</dbReference>
<keyword evidence="2" id="KW-1185">Reference proteome</keyword>
<accession>A0A4R4TUC6</accession>
<dbReference type="OrthoDB" id="9822504at2"/>
<dbReference type="RefSeq" id="WP_132815257.1">
    <property type="nucleotide sequence ID" value="NZ_SMKI01000002.1"/>
</dbReference>
<reference evidence="1 2" key="1">
    <citation type="submission" date="2019-03" db="EMBL/GenBank/DDBJ databases">
        <title>Draft genome sequences of novel Actinobacteria.</title>
        <authorList>
            <person name="Sahin N."/>
            <person name="Ay H."/>
            <person name="Saygin H."/>
        </authorList>
    </citation>
    <scope>NUCLEOTIDE SEQUENCE [LARGE SCALE GENOMIC DNA]</scope>
    <source>
        <strain evidence="1 2">DSM 41900</strain>
    </source>
</reference>
<comment type="caution">
    <text evidence="1">The sequence shown here is derived from an EMBL/GenBank/DDBJ whole genome shotgun (WGS) entry which is preliminary data.</text>
</comment>
<evidence type="ECO:0000313" key="2">
    <source>
        <dbReference type="Proteomes" id="UP000295345"/>
    </source>
</evidence>
<sequence>MVLLFHGTSEENVAGILREGLRPAEGDPERGVFLSTEPVAGRGGDPVAFAFGWPERHLRNPHRRPGHLVVVELPPEELGLVRSVVTNTEFDIAWQARRIRRESERRLPDGLSVWCLLYWLADSLAERHVPLEPRRVADTLRLRVHRRDPALRDDLTPEQWTRFLDEYLHLMDVRYPDYPTEAALERERARILAAHRVTLPEEIDRDRDSRTCLHCLSGAFQYEYELTTLADHRPYRRFRAALRPGDDQPPPRLWGGPMERPLIDDLAFVLRVVEAHVRPHGREVVERFLRRREGGTSPWTWRDWYAAFPEQTPGLPRAWTADHDRPAPVTPEALRAPDSQVNTTHVPARLVVGTIQVTDGRRLVPGLRPDRRRGETLSSLLRRRARALRAGG</sequence>
<evidence type="ECO:0000313" key="1">
    <source>
        <dbReference type="EMBL" id="TDC80406.1"/>
    </source>
</evidence>